<evidence type="ECO:0000313" key="2">
    <source>
        <dbReference type="Proteomes" id="UP001206925"/>
    </source>
</evidence>
<comment type="caution">
    <text evidence="1">The sequence shown here is derived from an EMBL/GenBank/DDBJ whole genome shotgun (WGS) entry which is preliminary data.</text>
</comment>
<accession>A0AAD5GNJ8</accession>
<reference evidence="1" key="1">
    <citation type="submission" date="2022-06" db="EMBL/GenBank/DDBJ databases">
        <title>Uncovering the hologenomic basis of an extraordinary plant invasion.</title>
        <authorList>
            <person name="Bieker V.C."/>
            <person name="Martin M.D."/>
            <person name="Gilbert T."/>
            <person name="Hodgins K."/>
            <person name="Battlay P."/>
            <person name="Petersen B."/>
            <person name="Wilson J."/>
        </authorList>
    </citation>
    <scope>NUCLEOTIDE SEQUENCE</scope>
    <source>
        <strain evidence="1">AA19_3_7</strain>
        <tissue evidence="1">Leaf</tissue>
    </source>
</reference>
<sequence length="115" mass="13107">RVYLLVSQWNVNYYSGICTTSIEEGIFGLCKGLGSCLSNSDVNWLITDWMNLVFYCHGEPGLWQSSTEKKKNYTRNSLLLRKAKTPCLRHLMEALKKKPFNCGSGNVQLEKAIVR</sequence>
<evidence type="ECO:0000313" key="1">
    <source>
        <dbReference type="EMBL" id="KAI7749532.1"/>
    </source>
</evidence>
<keyword evidence="2" id="KW-1185">Reference proteome</keyword>
<protein>
    <submittedName>
        <fullName evidence="1">Uncharacterized protein</fullName>
    </submittedName>
</protein>
<feature type="non-terminal residue" evidence="1">
    <location>
        <position position="115"/>
    </location>
</feature>
<organism evidence="1 2">
    <name type="scientific">Ambrosia artemisiifolia</name>
    <name type="common">Common ragweed</name>
    <dbReference type="NCBI Taxonomy" id="4212"/>
    <lineage>
        <taxon>Eukaryota</taxon>
        <taxon>Viridiplantae</taxon>
        <taxon>Streptophyta</taxon>
        <taxon>Embryophyta</taxon>
        <taxon>Tracheophyta</taxon>
        <taxon>Spermatophyta</taxon>
        <taxon>Magnoliopsida</taxon>
        <taxon>eudicotyledons</taxon>
        <taxon>Gunneridae</taxon>
        <taxon>Pentapetalae</taxon>
        <taxon>asterids</taxon>
        <taxon>campanulids</taxon>
        <taxon>Asterales</taxon>
        <taxon>Asteraceae</taxon>
        <taxon>Asteroideae</taxon>
        <taxon>Heliantheae alliance</taxon>
        <taxon>Heliantheae</taxon>
        <taxon>Ambrosia</taxon>
    </lineage>
</organism>
<dbReference type="EMBL" id="JAMZMK010006344">
    <property type="protein sequence ID" value="KAI7749532.1"/>
    <property type="molecule type" value="Genomic_DNA"/>
</dbReference>
<gene>
    <name evidence="1" type="ORF">M8C21_006274</name>
</gene>
<feature type="non-terminal residue" evidence="1">
    <location>
        <position position="1"/>
    </location>
</feature>
<name>A0AAD5GNJ8_AMBAR</name>
<proteinExistence type="predicted"/>
<dbReference type="Proteomes" id="UP001206925">
    <property type="component" value="Unassembled WGS sequence"/>
</dbReference>
<dbReference type="AlphaFoldDB" id="A0AAD5GNJ8"/>